<dbReference type="InterPro" id="IPR016024">
    <property type="entry name" value="ARM-type_fold"/>
</dbReference>
<dbReference type="Proteomes" id="UP000290289">
    <property type="component" value="Chromosome 11"/>
</dbReference>
<feature type="region of interest" description="Disordered" evidence="4">
    <location>
        <begin position="1"/>
        <end position="38"/>
    </location>
</feature>
<dbReference type="InterPro" id="IPR011989">
    <property type="entry name" value="ARM-like"/>
</dbReference>
<dbReference type="PANTHER" id="PTHR23424">
    <property type="entry name" value="SERUM AMYLOID A"/>
    <property type="match status" value="1"/>
</dbReference>
<dbReference type="Gene3D" id="1.25.10.10">
    <property type="entry name" value="Leucine-rich Repeat Variant"/>
    <property type="match status" value="1"/>
</dbReference>
<evidence type="ECO:0000313" key="6">
    <source>
        <dbReference type="Proteomes" id="UP000290289"/>
    </source>
</evidence>
<dbReference type="InterPro" id="IPR052464">
    <property type="entry name" value="Synovial_Prolif_Regulator"/>
</dbReference>
<keyword evidence="6" id="KW-1185">Reference proteome</keyword>
<evidence type="ECO:0000256" key="1">
    <source>
        <dbReference type="ARBA" id="ARBA00004123"/>
    </source>
</evidence>
<organism evidence="5 6">
    <name type="scientific">Malus domestica</name>
    <name type="common">Apple</name>
    <name type="synonym">Pyrus malus</name>
    <dbReference type="NCBI Taxonomy" id="3750"/>
    <lineage>
        <taxon>Eukaryota</taxon>
        <taxon>Viridiplantae</taxon>
        <taxon>Streptophyta</taxon>
        <taxon>Embryophyta</taxon>
        <taxon>Tracheophyta</taxon>
        <taxon>Spermatophyta</taxon>
        <taxon>Magnoliopsida</taxon>
        <taxon>eudicotyledons</taxon>
        <taxon>Gunneridae</taxon>
        <taxon>Pentapetalae</taxon>
        <taxon>rosids</taxon>
        <taxon>fabids</taxon>
        <taxon>Rosales</taxon>
        <taxon>Rosaceae</taxon>
        <taxon>Amygdaloideae</taxon>
        <taxon>Maleae</taxon>
        <taxon>Malus</taxon>
    </lineage>
</organism>
<name>A0A498IN29_MALDO</name>
<proteinExistence type="inferred from homology"/>
<evidence type="ECO:0000256" key="2">
    <source>
        <dbReference type="ARBA" id="ARBA00023242"/>
    </source>
</evidence>
<comment type="caution">
    <text evidence="5">The sequence shown here is derived from an EMBL/GenBank/DDBJ whole genome shotgun (WGS) entry which is preliminary data.</text>
</comment>
<accession>A0A498IN29</accession>
<evidence type="ECO:0000313" key="5">
    <source>
        <dbReference type="EMBL" id="RXH83535.1"/>
    </source>
</evidence>
<dbReference type="GO" id="GO:0005634">
    <property type="term" value="C:nucleus"/>
    <property type="evidence" value="ECO:0007669"/>
    <property type="project" value="UniProtKB-SubCell"/>
</dbReference>
<dbReference type="PANTHER" id="PTHR23424:SF23">
    <property type="entry name" value="PROTEIN SAAL1"/>
    <property type="match status" value="1"/>
</dbReference>
<evidence type="ECO:0000256" key="4">
    <source>
        <dbReference type="SAM" id="MobiDB-lite"/>
    </source>
</evidence>
<comment type="subcellular location">
    <subcellularLocation>
        <location evidence="1">Nucleus</location>
    </subcellularLocation>
</comment>
<dbReference type="EMBL" id="RDQH01000337">
    <property type="protein sequence ID" value="RXH83535.1"/>
    <property type="molecule type" value="Genomic_DNA"/>
</dbReference>
<dbReference type="SUPFAM" id="SSF48371">
    <property type="entry name" value="ARM repeat"/>
    <property type="match status" value="1"/>
</dbReference>
<protein>
    <recommendedName>
        <fullName evidence="7">Protein saal1</fullName>
    </recommendedName>
</protein>
<dbReference type="STRING" id="3750.A0A498IN29"/>
<sequence>MALDSNSIPLQDQEEQEPQLQDHNATAHHPSAPPDELFDISTTVDPSYVISLIRRLLPANANHKHNSSGFEALVQGLNADSMEKSEPTPPGVISLHSSKDVSESMDIIDDCHKNAPEEGENVDLYGVPVGIEAWEEYGCILWDLAASKTHAELMVQNLVLEVLLANLMVSQSVRAMEISLGIIGNLACHEVPMKQIISTNGLIGIIVDQLFSDDAQCLCEICRLLTVGLHSSERITWAKALQSEHNLSRILWIAENSLNLQLIEKNVELLLATIENSDEVVHILLPPLMKLGLASLLIILLDFEMSKLMSEREPERYPILDVILRSIEALSVIDGHSQHICSNKKLFQLACDLVKLPDKVEVSNSCVTAAILIANILSDESTLASEIAEGKLFMFPSLVYSFQDLLSCAFGLISRHDMEVTLRIRPDLPFLQGLLDLFPFSSDDLEARSALWNIIARLMVRVKEKEMSPSVLQQYVLVLVNKSDAIEDDLLDFQLGDLQSKARTTAVSSSANLLTYNNYAIKSILRRIVSILNQWTTSKDYAKDNDMTDEHADDLSVDRLLDCCRKHSEHEPSTVSQGTEE</sequence>
<dbReference type="AlphaFoldDB" id="A0A498IN29"/>
<comment type="similarity">
    <text evidence="3">Belongs to the SAAL1 family.</text>
</comment>
<reference evidence="5 6" key="1">
    <citation type="submission" date="2018-10" db="EMBL/GenBank/DDBJ databases">
        <title>A high-quality apple genome assembly.</title>
        <authorList>
            <person name="Hu J."/>
        </authorList>
    </citation>
    <scope>NUCLEOTIDE SEQUENCE [LARGE SCALE GENOMIC DNA]</scope>
    <source>
        <strain evidence="6">cv. HFTH1</strain>
        <tissue evidence="5">Young leaf</tissue>
    </source>
</reference>
<evidence type="ECO:0008006" key="7">
    <source>
        <dbReference type="Google" id="ProtNLM"/>
    </source>
</evidence>
<evidence type="ECO:0000256" key="3">
    <source>
        <dbReference type="ARBA" id="ARBA00038401"/>
    </source>
</evidence>
<keyword evidence="2" id="KW-0539">Nucleus</keyword>
<gene>
    <name evidence="5" type="ORF">DVH24_005788</name>
</gene>